<protein>
    <submittedName>
        <fullName evidence="2">Uncharacterized protein</fullName>
    </submittedName>
</protein>
<organism evidence="2 3">
    <name type="scientific">Dreissena polymorpha</name>
    <name type="common">Zebra mussel</name>
    <name type="synonym">Mytilus polymorpha</name>
    <dbReference type="NCBI Taxonomy" id="45954"/>
    <lineage>
        <taxon>Eukaryota</taxon>
        <taxon>Metazoa</taxon>
        <taxon>Spiralia</taxon>
        <taxon>Lophotrochozoa</taxon>
        <taxon>Mollusca</taxon>
        <taxon>Bivalvia</taxon>
        <taxon>Autobranchia</taxon>
        <taxon>Heteroconchia</taxon>
        <taxon>Euheterodonta</taxon>
        <taxon>Imparidentia</taxon>
        <taxon>Neoheterodontei</taxon>
        <taxon>Myida</taxon>
        <taxon>Dreissenoidea</taxon>
        <taxon>Dreissenidae</taxon>
        <taxon>Dreissena</taxon>
    </lineage>
</organism>
<evidence type="ECO:0000313" key="3">
    <source>
        <dbReference type="Proteomes" id="UP000828390"/>
    </source>
</evidence>
<comment type="caution">
    <text evidence="2">The sequence shown here is derived from an EMBL/GenBank/DDBJ whole genome shotgun (WGS) entry which is preliminary data.</text>
</comment>
<dbReference type="AlphaFoldDB" id="A0A9D4G7S5"/>
<feature type="region of interest" description="Disordered" evidence="1">
    <location>
        <begin position="68"/>
        <end position="110"/>
    </location>
</feature>
<proteinExistence type="predicted"/>
<feature type="compositionally biased region" description="Polar residues" evidence="1">
    <location>
        <begin position="68"/>
        <end position="84"/>
    </location>
</feature>
<dbReference type="Proteomes" id="UP000828390">
    <property type="component" value="Unassembled WGS sequence"/>
</dbReference>
<sequence length="136" mass="15331">MIRTYKALSKSDADMDANDFFIIRHASDVARLLKESHLDQTIRDILKEEGVKHAPPIRISSVRANPITQCGSRQQKSKQTTLGQNVGVASSSQEAESVVEKAHTGRKHATDQGKPCSFTFRCIFCHYIYQHWQSSK</sequence>
<reference evidence="2" key="1">
    <citation type="journal article" date="2019" name="bioRxiv">
        <title>The Genome of the Zebra Mussel, Dreissena polymorpha: A Resource for Invasive Species Research.</title>
        <authorList>
            <person name="McCartney M.A."/>
            <person name="Auch B."/>
            <person name="Kono T."/>
            <person name="Mallez S."/>
            <person name="Zhang Y."/>
            <person name="Obille A."/>
            <person name="Becker A."/>
            <person name="Abrahante J.E."/>
            <person name="Garbe J."/>
            <person name="Badalamenti J.P."/>
            <person name="Herman A."/>
            <person name="Mangelson H."/>
            <person name="Liachko I."/>
            <person name="Sullivan S."/>
            <person name="Sone E.D."/>
            <person name="Koren S."/>
            <person name="Silverstein K.A.T."/>
            <person name="Beckman K.B."/>
            <person name="Gohl D.M."/>
        </authorList>
    </citation>
    <scope>NUCLEOTIDE SEQUENCE</scope>
    <source>
        <strain evidence="2">Duluth1</strain>
        <tissue evidence="2">Whole animal</tissue>
    </source>
</reference>
<evidence type="ECO:0000256" key="1">
    <source>
        <dbReference type="SAM" id="MobiDB-lite"/>
    </source>
</evidence>
<reference evidence="2" key="2">
    <citation type="submission" date="2020-11" db="EMBL/GenBank/DDBJ databases">
        <authorList>
            <person name="McCartney M.A."/>
            <person name="Auch B."/>
            <person name="Kono T."/>
            <person name="Mallez S."/>
            <person name="Becker A."/>
            <person name="Gohl D.M."/>
            <person name="Silverstein K.A.T."/>
            <person name="Koren S."/>
            <person name="Bechman K.B."/>
            <person name="Herman A."/>
            <person name="Abrahante J.E."/>
            <person name="Garbe J."/>
        </authorList>
    </citation>
    <scope>NUCLEOTIDE SEQUENCE</scope>
    <source>
        <strain evidence="2">Duluth1</strain>
        <tissue evidence="2">Whole animal</tissue>
    </source>
</reference>
<name>A0A9D4G7S5_DREPO</name>
<feature type="compositionally biased region" description="Basic and acidic residues" evidence="1">
    <location>
        <begin position="98"/>
        <end position="110"/>
    </location>
</feature>
<dbReference type="EMBL" id="JAIWYP010000006">
    <property type="protein sequence ID" value="KAH3812109.1"/>
    <property type="molecule type" value="Genomic_DNA"/>
</dbReference>
<accession>A0A9D4G7S5</accession>
<evidence type="ECO:0000313" key="2">
    <source>
        <dbReference type="EMBL" id="KAH3812109.1"/>
    </source>
</evidence>
<keyword evidence="3" id="KW-1185">Reference proteome</keyword>
<gene>
    <name evidence="2" type="ORF">DPMN_140532</name>
</gene>